<gene>
    <name evidence="2" type="ORF">SDC9_210863</name>
</gene>
<protein>
    <recommendedName>
        <fullName evidence="1">NfeD-like C-terminal domain-containing protein</fullName>
    </recommendedName>
</protein>
<proteinExistence type="predicted"/>
<name>A0A645JK61_9ZZZZ</name>
<feature type="domain" description="NfeD-like C-terminal" evidence="1">
    <location>
        <begin position="5"/>
        <end position="57"/>
    </location>
</feature>
<sequence length="63" mass="7037">MKKVELLEGEEGVVKSRMYPSGKVEINGIWYEATMENGTALPGDRVKIVKSEGGRLYCEHLPL</sequence>
<dbReference type="InterPro" id="IPR012340">
    <property type="entry name" value="NA-bd_OB-fold"/>
</dbReference>
<evidence type="ECO:0000259" key="1">
    <source>
        <dbReference type="Pfam" id="PF01957"/>
    </source>
</evidence>
<evidence type="ECO:0000313" key="2">
    <source>
        <dbReference type="EMBL" id="MPN63109.1"/>
    </source>
</evidence>
<reference evidence="2" key="1">
    <citation type="submission" date="2019-08" db="EMBL/GenBank/DDBJ databases">
        <authorList>
            <person name="Kucharzyk K."/>
            <person name="Murdoch R.W."/>
            <person name="Higgins S."/>
            <person name="Loffler F."/>
        </authorList>
    </citation>
    <scope>NUCLEOTIDE SEQUENCE</scope>
</reference>
<dbReference type="AlphaFoldDB" id="A0A645JK61"/>
<dbReference type="Pfam" id="PF01957">
    <property type="entry name" value="NfeD"/>
    <property type="match status" value="1"/>
</dbReference>
<organism evidence="2">
    <name type="scientific">bioreactor metagenome</name>
    <dbReference type="NCBI Taxonomy" id="1076179"/>
    <lineage>
        <taxon>unclassified sequences</taxon>
        <taxon>metagenomes</taxon>
        <taxon>ecological metagenomes</taxon>
    </lineage>
</organism>
<dbReference type="InterPro" id="IPR002810">
    <property type="entry name" value="NfeD-like_C"/>
</dbReference>
<dbReference type="SUPFAM" id="SSF141322">
    <property type="entry name" value="NfeD domain-like"/>
    <property type="match status" value="1"/>
</dbReference>
<comment type="caution">
    <text evidence="2">The sequence shown here is derived from an EMBL/GenBank/DDBJ whole genome shotgun (WGS) entry which is preliminary data.</text>
</comment>
<accession>A0A645JK61</accession>
<dbReference type="Gene3D" id="2.40.50.140">
    <property type="entry name" value="Nucleic acid-binding proteins"/>
    <property type="match status" value="1"/>
</dbReference>
<dbReference type="EMBL" id="VSSQ01142041">
    <property type="protein sequence ID" value="MPN63109.1"/>
    <property type="molecule type" value="Genomic_DNA"/>
</dbReference>